<evidence type="ECO:0000256" key="5">
    <source>
        <dbReference type="SAM" id="MobiDB-lite"/>
    </source>
</evidence>
<keyword evidence="3" id="KW-0862">Zinc</keyword>
<dbReference type="Pfam" id="PF04434">
    <property type="entry name" value="SWIM"/>
    <property type="match status" value="1"/>
</dbReference>
<dbReference type="Proteomes" id="UP000228380">
    <property type="component" value="Unplaced"/>
</dbReference>
<evidence type="ECO:0000313" key="8">
    <source>
        <dbReference type="RefSeq" id="XP_008809579.2"/>
    </source>
</evidence>
<evidence type="ECO:0000256" key="4">
    <source>
        <dbReference type="PROSITE-ProRule" id="PRU00325"/>
    </source>
</evidence>
<dbReference type="InterPro" id="IPR006564">
    <property type="entry name" value="Znf_PMZ"/>
</dbReference>
<accession>A0A8B7CZ66</accession>
<organism evidence="7 8">
    <name type="scientific">Phoenix dactylifera</name>
    <name type="common">Date palm</name>
    <dbReference type="NCBI Taxonomy" id="42345"/>
    <lineage>
        <taxon>Eukaryota</taxon>
        <taxon>Viridiplantae</taxon>
        <taxon>Streptophyta</taxon>
        <taxon>Embryophyta</taxon>
        <taxon>Tracheophyta</taxon>
        <taxon>Spermatophyta</taxon>
        <taxon>Magnoliopsida</taxon>
        <taxon>Liliopsida</taxon>
        <taxon>Arecaceae</taxon>
        <taxon>Coryphoideae</taxon>
        <taxon>Phoeniceae</taxon>
        <taxon>Phoenix</taxon>
    </lineage>
</organism>
<feature type="compositionally biased region" description="Basic and acidic residues" evidence="5">
    <location>
        <begin position="136"/>
        <end position="153"/>
    </location>
</feature>
<keyword evidence="2 4" id="KW-0863">Zinc-finger</keyword>
<dbReference type="InterPro" id="IPR007527">
    <property type="entry name" value="Znf_SWIM"/>
</dbReference>
<sequence>MEARRRMVVCWKENLVLVVMKYVRDISLKLGDYTVYTTSDYKAEVIETNRRHEVILNEQRCSCRLWQVSGISCVHAIAFIGTMKDANLKNYVSEYFIVAKYKTAYALEIGSLPNKAQWIKVDIGYKVLPPNLSLRPPEKPKKERIRSTDENTSKKMHKCLRK</sequence>
<feature type="domain" description="SWIM-type" evidence="6">
    <location>
        <begin position="52"/>
        <end position="84"/>
    </location>
</feature>
<evidence type="ECO:0000313" key="7">
    <source>
        <dbReference type="Proteomes" id="UP000228380"/>
    </source>
</evidence>
<evidence type="ECO:0000256" key="1">
    <source>
        <dbReference type="ARBA" id="ARBA00022723"/>
    </source>
</evidence>
<evidence type="ECO:0000256" key="2">
    <source>
        <dbReference type="ARBA" id="ARBA00022771"/>
    </source>
</evidence>
<evidence type="ECO:0000259" key="6">
    <source>
        <dbReference type="PROSITE" id="PS50966"/>
    </source>
</evidence>
<dbReference type="RefSeq" id="XP_008809579.2">
    <property type="nucleotide sequence ID" value="XM_008811357.2"/>
</dbReference>
<gene>
    <name evidence="8" type="primary">LOC103721237</name>
</gene>
<protein>
    <submittedName>
        <fullName evidence="8">Uncharacterized protein LOC103721237</fullName>
    </submittedName>
</protein>
<dbReference type="PANTHER" id="PTHR31973">
    <property type="entry name" value="POLYPROTEIN, PUTATIVE-RELATED"/>
    <property type="match status" value="1"/>
</dbReference>
<dbReference type="PROSITE" id="PS50966">
    <property type="entry name" value="ZF_SWIM"/>
    <property type="match status" value="1"/>
</dbReference>
<evidence type="ECO:0000256" key="3">
    <source>
        <dbReference type="ARBA" id="ARBA00022833"/>
    </source>
</evidence>
<dbReference type="GeneID" id="103721237"/>
<proteinExistence type="predicted"/>
<dbReference type="SMART" id="SM00575">
    <property type="entry name" value="ZnF_PMZ"/>
    <property type="match status" value="1"/>
</dbReference>
<keyword evidence="7" id="KW-1185">Reference proteome</keyword>
<name>A0A8B7CZ66_PHODC</name>
<reference evidence="8" key="1">
    <citation type="submission" date="2025-08" db="UniProtKB">
        <authorList>
            <consortium name="RefSeq"/>
        </authorList>
    </citation>
    <scope>IDENTIFICATION</scope>
    <source>
        <tissue evidence="8">Young leaves</tissue>
    </source>
</reference>
<dbReference type="OrthoDB" id="688237at2759"/>
<dbReference type="AlphaFoldDB" id="A0A8B7CZ66"/>
<dbReference type="KEGG" id="pda:103721237"/>
<keyword evidence="1" id="KW-0479">Metal-binding</keyword>
<dbReference type="GO" id="GO:0008270">
    <property type="term" value="F:zinc ion binding"/>
    <property type="evidence" value="ECO:0007669"/>
    <property type="project" value="UniProtKB-KW"/>
</dbReference>
<feature type="region of interest" description="Disordered" evidence="5">
    <location>
        <begin position="136"/>
        <end position="162"/>
    </location>
</feature>
<dbReference type="PANTHER" id="PTHR31973:SF188">
    <property type="entry name" value="POLYPROTEIN, PUTATIVE-RELATED"/>
    <property type="match status" value="1"/>
</dbReference>